<proteinExistence type="predicted"/>
<dbReference type="OrthoDB" id="3214502at2759"/>
<dbReference type="AlphaFoldDB" id="A0A8H6XAV8"/>
<reference evidence="3" key="1">
    <citation type="submission" date="2020-05" db="EMBL/GenBank/DDBJ databases">
        <title>Mycena genomes resolve the evolution of fungal bioluminescence.</title>
        <authorList>
            <person name="Tsai I.J."/>
        </authorList>
    </citation>
    <scope>NUCLEOTIDE SEQUENCE</scope>
    <source>
        <strain evidence="3">160909Yilan</strain>
    </source>
</reference>
<protein>
    <submittedName>
        <fullName evidence="3">CxC2 domain-containing protein</fullName>
    </submittedName>
</protein>
<dbReference type="EMBL" id="JACAZH010000035">
    <property type="protein sequence ID" value="KAF7337266.1"/>
    <property type="molecule type" value="Genomic_DNA"/>
</dbReference>
<dbReference type="Pfam" id="PF18803">
    <property type="entry name" value="CxC2"/>
    <property type="match status" value="1"/>
</dbReference>
<keyword evidence="4" id="KW-1185">Reference proteome</keyword>
<dbReference type="PANTHER" id="PTHR33104:SF2">
    <property type="entry name" value="CXC3 LIKE CYSTEINE CLUSTER DOMAIN-CONTAINING PROTEIN"/>
    <property type="match status" value="1"/>
</dbReference>
<gene>
    <name evidence="3" type="ORF">MSAN_02279100</name>
</gene>
<dbReference type="Pfam" id="PF18758">
    <property type="entry name" value="KDZ"/>
    <property type="match status" value="1"/>
</dbReference>
<evidence type="ECO:0000313" key="3">
    <source>
        <dbReference type="EMBL" id="KAF7337266.1"/>
    </source>
</evidence>
<keyword evidence="1" id="KW-0175">Coiled coil</keyword>
<evidence type="ECO:0000313" key="4">
    <source>
        <dbReference type="Proteomes" id="UP000623467"/>
    </source>
</evidence>
<evidence type="ECO:0000256" key="1">
    <source>
        <dbReference type="SAM" id="Coils"/>
    </source>
</evidence>
<dbReference type="Proteomes" id="UP000623467">
    <property type="component" value="Unassembled WGS sequence"/>
</dbReference>
<accession>A0A8H6XAV8</accession>
<dbReference type="InterPro" id="IPR040521">
    <property type="entry name" value="KDZ"/>
</dbReference>
<feature type="coiled-coil region" evidence="1">
    <location>
        <begin position="587"/>
        <end position="664"/>
    </location>
</feature>
<comment type="caution">
    <text evidence="3">The sequence shown here is derived from an EMBL/GenBank/DDBJ whole genome shotgun (WGS) entry which is preliminary data.</text>
</comment>
<feature type="domain" description="CxC2-like cysteine cluster KDZ transposase-associated" evidence="2">
    <location>
        <begin position="174"/>
        <end position="282"/>
    </location>
</feature>
<name>A0A8H6XAV8_9AGAR</name>
<sequence>MKRLSEAPGGPLKKRPKNTFSLNAFSHSLKPSQAAVARTGNLSADGRRADVELIALSSQATRPAVSDASAAPYDDDDWLDFHGHSDQAAGDTAVPTEASHTGGLSLSRTTTLRLGSMIIGTLICAFSLLARDLWARKAFAHAGSLPGCMVERHRLRPLCRIERWNGAFFDKRELRHLGLRVQLGHRDNTPCSRALPACRKFVVVAPNGFHHVALDFCKCRLSGHQPHWEQLLAYGWYPATPDAPRSAVTISTLKLFHAVSLQGKTTAYHFFHALAKTTDNTGSKGFKRRYQLLLRVIRQWRNLRALKRGGELAVECIACPKAGVNLPENWEHAPANQRFLYAIFLTIDACFRLKRKKILSWWADPSIQDGWAYFVPSQPYAEFAKTLADPHELSTCTGLAALDHANTKYAQGYAATGCGMVTCGRHEVVCKNGVGNLQKGEKYGNMDYVVASAWQHLRALLFFLLSYDIMCQWSKSLGERLLKRLPPALQFEIARYFVKFVIPKLHILGHLKLCQETYSLLFTLGAVQSDMEGIERIWSSSGLMGASTREMGPGSRQDTLDDFWHYWNWSKVVGMGETLRKRLLKATKELLRQLAGLQEFNQEQEDQIDAWKKAVDKFEAGLSKKNPYELPRSGPTLRDIELELAREEQERERASTVARSTSEETMTEYLMLGLEIEGQQRQLAADLLANRSPTSKQLTEFMMRHMRISREIKKLRLLQRKYSPGALQCIAMAENPTELPEAERLPLFLPSSLSLVHRAPPLSAPGLAAAEAQLRDAQCSESLDHIWHGLIVKRRLHTYKTRNARHQHQNTRTRGALDTHQHKIDMAAATY</sequence>
<dbReference type="InterPro" id="IPR041457">
    <property type="entry name" value="CxC2_KDZ-assoc"/>
</dbReference>
<evidence type="ECO:0000259" key="2">
    <source>
        <dbReference type="Pfam" id="PF18803"/>
    </source>
</evidence>
<dbReference type="PANTHER" id="PTHR33104">
    <property type="entry name" value="SI:DKEY-29D5.2"/>
    <property type="match status" value="1"/>
</dbReference>
<organism evidence="3 4">
    <name type="scientific">Mycena sanguinolenta</name>
    <dbReference type="NCBI Taxonomy" id="230812"/>
    <lineage>
        <taxon>Eukaryota</taxon>
        <taxon>Fungi</taxon>
        <taxon>Dikarya</taxon>
        <taxon>Basidiomycota</taxon>
        <taxon>Agaricomycotina</taxon>
        <taxon>Agaricomycetes</taxon>
        <taxon>Agaricomycetidae</taxon>
        <taxon>Agaricales</taxon>
        <taxon>Marasmiineae</taxon>
        <taxon>Mycenaceae</taxon>
        <taxon>Mycena</taxon>
    </lineage>
</organism>